<dbReference type="Gene3D" id="3.40.50.150">
    <property type="entry name" value="Vaccinia Virus protein VP39"/>
    <property type="match status" value="1"/>
</dbReference>
<organism evidence="1 2">
    <name type="scientific">Peronospora matthiolae</name>
    <dbReference type="NCBI Taxonomy" id="2874970"/>
    <lineage>
        <taxon>Eukaryota</taxon>
        <taxon>Sar</taxon>
        <taxon>Stramenopiles</taxon>
        <taxon>Oomycota</taxon>
        <taxon>Peronosporomycetes</taxon>
        <taxon>Peronosporales</taxon>
        <taxon>Peronosporaceae</taxon>
        <taxon>Peronospora</taxon>
    </lineage>
</organism>
<gene>
    <name evidence="1" type="ORF">PM001_LOCUS25559</name>
</gene>
<sequence>MSDTDDSGTNLWGRADEREFSYAVTIPGTSQPVILKAVQERETCAGTPAFPSHGHCVWDAALLLADYLQTRCCELAAGLGGDGRFQFQGKRVVELGAGVGLVGMTLAVLGAQVALTDQDYVLPLLAKNVAVNFSSADSSQARVVATAPVVEKCQWGEPFESCGILKSWAKSVDVVVFSDVLYHDSAYQR</sequence>
<dbReference type="AlphaFoldDB" id="A0AAV1V4N7"/>
<dbReference type="SUPFAM" id="SSF53335">
    <property type="entry name" value="S-adenosyl-L-methionine-dependent methyltransferases"/>
    <property type="match status" value="1"/>
</dbReference>
<name>A0AAV1V4N7_9STRA</name>
<comment type="caution">
    <text evidence="1">The sequence shown here is derived from an EMBL/GenBank/DDBJ whole genome shotgun (WGS) entry which is preliminary data.</text>
</comment>
<dbReference type="InterPro" id="IPR029063">
    <property type="entry name" value="SAM-dependent_MTases_sf"/>
</dbReference>
<evidence type="ECO:0000313" key="2">
    <source>
        <dbReference type="Proteomes" id="UP001162060"/>
    </source>
</evidence>
<dbReference type="PANTHER" id="PTHR14614:SF109">
    <property type="entry name" value="RIBOSOMAL LYSINE N-METHYLTRANSFERASE 5"/>
    <property type="match status" value="1"/>
</dbReference>
<dbReference type="Proteomes" id="UP001162060">
    <property type="component" value="Unassembled WGS sequence"/>
</dbReference>
<dbReference type="PANTHER" id="PTHR14614">
    <property type="entry name" value="HEPATOCELLULAR CARCINOMA-ASSOCIATED ANTIGEN"/>
    <property type="match status" value="1"/>
</dbReference>
<evidence type="ECO:0000313" key="1">
    <source>
        <dbReference type="EMBL" id="CAK7940409.1"/>
    </source>
</evidence>
<proteinExistence type="predicted"/>
<accession>A0AAV1V4N7</accession>
<dbReference type="InterPro" id="IPR019410">
    <property type="entry name" value="Methyltransf_16"/>
</dbReference>
<dbReference type="Pfam" id="PF10294">
    <property type="entry name" value="Methyltransf_16"/>
    <property type="match status" value="1"/>
</dbReference>
<protein>
    <submittedName>
        <fullName evidence="1">Uncharacterized protein</fullName>
    </submittedName>
</protein>
<dbReference type="EMBL" id="CAKLBY020000258">
    <property type="protein sequence ID" value="CAK7940409.1"/>
    <property type="molecule type" value="Genomic_DNA"/>
</dbReference>
<reference evidence="1" key="1">
    <citation type="submission" date="2024-01" db="EMBL/GenBank/DDBJ databases">
        <authorList>
            <person name="Webb A."/>
        </authorList>
    </citation>
    <scope>NUCLEOTIDE SEQUENCE</scope>
    <source>
        <strain evidence="1">Pm1</strain>
    </source>
</reference>